<dbReference type="Proteomes" id="UP000186684">
    <property type="component" value="Unassembled WGS sequence"/>
</dbReference>
<dbReference type="AlphaFoldDB" id="A0A1N7PW32"/>
<dbReference type="OrthoDB" id="7876856at2"/>
<gene>
    <name evidence="2" type="ORF">SAMN05421759_1216</name>
</gene>
<dbReference type="STRING" id="633194.SAMN05421759_1216"/>
<keyword evidence="1" id="KW-0472">Membrane</keyword>
<evidence type="ECO:0000256" key="1">
    <source>
        <dbReference type="SAM" id="Phobius"/>
    </source>
</evidence>
<protein>
    <submittedName>
        <fullName evidence="2">Uncharacterized protein</fullName>
    </submittedName>
</protein>
<reference evidence="3" key="1">
    <citation type="submission" date="2017-01" db="EMBL/GenBank/DDBJ databases">
        <authorList>
            <person name="Varghese N."/>
            <person name="Submissions S."/>
        </authorList>
    </citation>
    <scope>NUCLEOTIDE SEQUENCE [LARGE SCALE GENOMIC DNA]</scope>
    <source>
        <strain evidence="3">DSM 29430</strain>
    </source>
</reference>
<feature type="transmembrane region" description="Helical" evidence="1">
    <location>
        <begin position="62"/>
        <end position="81"/>
    </location>
</feature>
<sequence length="97" mass="10450">MNTPSPVPRPDIRTTRVGLDQSSKRFVVFCAVSVSSIIALAVIGVVALMPLLAPGYEVPETLANWGGLIIGFYFGSFITLLKDWSQESVNVHQSQGS</sequence>
<organism evidence="2 3">
    <name type="scientific">Roseivivax lentus</name>
    <dbReference type="NCBI Taxonomy" id="633194"/>
    <lineage>
        <taxon>Bacteria</taxon>
        <taxon>Pseudomonadati</taxon>
        <taxon>Pseudomonadota</taxon>
        <taxon>Alphaproteobacteria</taxon>
        <taxon>Rhodobacterales</taxon>
        <taxon>Roseobacteraceae</taxon>
        <taxon>Roseivivax</taxon>
    </lineage>
</organism>
<feature type="transmembrane region" description="Helical" evidence="1">
    <location>
        <begin position="26"/>
        <end position="50"/>
    </location>
</feature>
<evidence type="ECO:0000313" key="3">
    <source>
        <dbReference type="Proteomes" id="UP000186684"/>
    </source>
</evidence>
<keyword evidence="1" id="KW-0812">Transmembrane</keyword>
<evidence type="ECO:0000313" key="2">
    <source>
        <dbReference type="EMBL" id="SIT14639.1"/>
    </source>
</evidence>
<dbReference type="RefSeq" id="WP_076450762.1">
    <property type="nucleotide sequence ID" value="NZ_FTOQ01000021.1"/>
</dbReference>
<dbReference type="EMBL" id="FTOQ01000021">
    <property type="protein sequence ID" value="SIT14639.1"/>
    <property type="molecule type" value="Genomic_DNA"/>
</dbReference>
<keyword evidence="1" id="KW-1133">Transmembrane helix</keyword>
<proteinExistence type="predicted"/>
<keyword evidence="3" id="KW-1185">Reference proteome</keyword>
<accession>A0A1N7PW32</accession>
<name>A0A1N7PW32_9RHOB</name>